<keyword evidence="5" id="KW-0255">Endonuclease</keyword>
<keyword evidence="5" id="KW-0540">Nuclease</keyword>
<dbReference type="CDD" id="cd17249">
    <property type="entry name" value="RMtype1_S_EcoR124I-TRD2-CR2_like"/>
    <property type="match status" value="1"/>
</dbReference>
<evidence type="ECO:0000313" key="6">
    <source>
        <dbReference type="Proteomes" id="UP000515819"/>
    </source>
</evidence>
<evidence type="ECO:0000256" key="3">
    <source>
        <dbReference type="ARBA" id="ARBA00023125"/>
    </source>
</evidence>
<dbReference type="InterPro" id="IPR052021">
    <property type="entry name" value="Type-I_RS_S_subunit"/>
</dbReference>
<dbReference type="KEGG" id="wcp:H9Q76_02680"/>
<feature type="domain" description="Type I restriction modification DNA specificity" evidence="4">
    <location>
        <begin position="202"/>
        <end position="363"/>
    </location>
</feature>
<dbReference type="Gene3D" id="3.90.220.20">
    <property type="entry name" value="DNA methylase specificity domains"/>
    <property type="match status" value="2"/>
</dbReference>
<name>A0A7G9FNT5_9FIRM</name>
<dbReference type="GO" id="GO:0003677">
    <property type="term" value="F:DNA binding"/>
    <property type="evidence" value="ECO:0007669"/>
    <property type="project" value="UniProtKB-KW"/>
</dbReference>
<dbReference type="PANTHER" id="PTHR30408">
    <property type="entry name" value="TYPE-1 RESTRICTION ENZYME ECOKI SPECIFICITY PROTEIN"/>
    <property type="match status" value="1"/>
</dbReference>
<dbReference type="EMBL" id="CP060632">
    <property type="protein sequence ID" value="QNM00217.1"/>
    <property type="molecule type" value="Genomic_DNA"/>
</dbReference>
<keyword evidence="3" id="KW-0238">DNA-binding</keyword>
<dbReference type="REBASE" id="442571">
    <property type="entry name" value="S2.LbaNSJ4ORF2665P"/>
</dbReference>
<proteinExistence type="inferred from homology"/>
<gene>
    <name evidence="5" type="ORF">H9Q76_02680</name>
</gene>
<dbReference type="InterPro" id="IPR000055">
    <property type="entry name" value="Restrct_endonuc_typeI_TRD"/>
</dbReference>
<feature type="domain" description="Type I restriction modification DNA specificity" evidence="4">
    <location>
        <begin position="6"/>
        <end position="173"/>
    </location>
</feature>
<organism evidence="5 6">
    <name type="scientific">Wujia chipingensis</name>
    <dbReference type="NCBI Taxonomy" id="2763670"/>
    <lineage>
        <taxon>Bacteria</taxon>
        <taxon>Bacillati</taxon>
        <taxon>Bacillota</taxon>
        <taxon>Clostridia</taxon>
        <taxon>Lachnospirales</taxon>
        <taxon>Lachnospiraceae</taxon>
        <taxon>Wujia</taxon>
    </lineage>
</organism>
<dbReference type="SUPFAM" id="SSF116734">
    <property type="entry name" value="DNA methylase specificity domain"/>
    <property type="match status" value="2"/>
</dbReference>
<dbReference type="PANTHER" id="PTHR30408:SF12">
    <property type="entry name" value="TYPE I RESTRICTION ENZYME MJAVIII SPECIFICITY SUBUNIT"/>
    <property type="match status" value="1"/>
</dbReference>
<dbReference type="Proteomes" id="UP000515819">
    <property type="component" value="Chromosome"/>
</dbReference>
<evidence type="ECO:0000256" key="1">
    <source>
        <dbReference type="ARBA" id="ARBA00010923"/>
    </source>
</evidence>
<keyword evidence="6" id="KW-1185">Reference proteome</keyword>
<keyword evidence="2" id="KW-0680">Restriction system</keyword>
<comment type="similarity">
    <text evidence="1">Belongs to the type-I restriction system S methylase family.</text>
</comment>
<evidence type="ECO:0000259" key="4">
    <source>
        <dbReference type="Pfam" id="PF01420"/>
    </source>
</evidence>
<evidence type="ECO:0000313" key="5">
    <source>
        <dbReference type="EMBL" id="QNM00217.1"/>
    </source>
</evidence>
<dbReference type="InterPro" id="IPR044946">
    <property type="entry name" value="Restrct_endonuc_typeI_TRD_sf"/>
</dbReference>
<dbReference type="GO" id="GO:0004519">
    <property type="term" value="F:endonuclease activity"/>
    <property type="evidence" value="ECO:0007669"/>
    <property type="project" value="UniProtKB-KW"/>
</dbReference>
<protein>
    <submittedName>
        <fullName evidence="5">Restriction endonuclease subunit S</fullName>
    </submittedName>
</protein>
<evidence type="ECO:0000256" key="2">
    <source>
        <dbReference type="ARBA" id="ARBA00022747"/>
    </source>
</evidence>
<dbReference type="CDD" id="cd17244">
    <property type="entry name" value="RMtype1_S_Apa101655I-TRD2-CR2_like"/>
    <property type="match status" value="1"/>
</dbReference>
<dbReference type="AlphaFoldDB" id="A0A7G9FNT5"/>
<keyword evidence="5" id="KW-0378">Hydrolase</keyword>
<dbReference type="Pfam" id="PF01420">
    <property type="entry name" value="Methylase_S"/>
    <property type="match status" value="2"/>
</dbReference>
<dbReference type="Gene3D" id="1.10.287.1120">
    <property type="entry name" value="Bipartite methylase S protein"/>
    <property type="match status" value="1"/>
</dbReference>
<sequence length="371" mass="42465">MIRMRYKLKDIFDLQIGKTPSRNNSEYWNTEDHKWISIADLTRTGKYISETKEYLSENAIQKSGIKVIPANTVVMSFKLSIGKTAITAEDMYSNEAIMAFLDKHVVEVLPEYILYMFKFKNWDEGSNEAVMGKTLNKAILSEIEIDICPIEEQRVIVDVLDKMMLALENRENELFLLDDLIKARFVEMFGNSVLNEKGWITDTVDNLCKEIYGGGTPSKVHPEYYKDGDIPWVSSKDMKTDILTDSQIKINQMGVENSTARMVPVNSVIMVIRSGILKHTLPVAINAVPITVNQDLKVFIPSERILTRFLAVQFKMHEKDILTGVRAVTADNIEFNSLKQRKLIVPSIELQQEYVLFLEQVDKSKVIEIIK</sequence>
<reference evidence="5 6" key="1">
    <citation type="submission" date="2020-08" db="EMBL/GenBank/DDBJ databases">
        <authorList>
            <person name="Liu C."/>
            <person name="Sun Q."/>
        </authorList>
    </citation>
    <scope>NUCLEOTIDE SEQUENCE [LARGE SCALE GENOMIC DNA]</scope>
    <source>
        <strain evidence="5 6">NSJ-4</strain>
    </source>
</reference>
<accession>A0A7G9FNT5</accession>
<dbReference type="GO" id="GO:0009307">
    <property type="term" value="P:DNA restriction-modification system"/>
    <property type="evidence" value="ECO:0007669"/>
    <property type="project" value="UniProtKB-KW"/>
</dbReference>